<keyword evidence="1" id="KW-1133">Transmembrane helix</keyword>
<feature type="transmembrane region" description="Helical" evidence="1">
    <location>
        <begin position="20"/>
        <end position="52"/>
    </location>
</feature>
<dbReference type="PATRIC" id="fig|1550566.3.peg.2191"/>
<dbReference type="Proteomes" id="UP000035301">
    <property type="component" value="Unassembled WGS sequence"/>
</dbReference>
<keyword evidence="1" id="KW-0472">Membrane</keyword>
<protein>
    <submittedName>
        <fullName evidence="2">Uncharacterized protein</fullName>
    </submittedName>
</protein>
<gene>
    <name evidence="2" type="ORF">SZ63_10060</name>
</gene>
<organism evidence="2 3">
    <name type="scientific">Methanoculleus sediminis</name>
    <dbReference type="NCBI Taxonomy" id="1550566"/>
    <lineage>
        <taxon>Archaea</taxon>
        <taxon>Methanobacteriati</taxon>
        <taxon>Methanobacteriota</taxon>
        <taxon>Stenosarchaea group</taxon>
        <taxon>Methanomicrobia</taxon>
        <taxon>Methanomicrobiales</taxon>
        <taxon>Methanomicrobiaceae</taxon>
        <taxon>Methanoculleus</taxon>
    </lineage>
</organism>
<dbReference type="RefSeq" id="WP_048184926.1">
    <property type="nucleotide sequence ID" value="NZ_JXOJ01000005.1"/>
</dbReference>
<keyword evidence="3" id="KW-1185">Reference proteome</keyword>
<dbReference type="OrthoDB" id="109445at2157"/>
<dbReference type="EMBL" id="JXOJ01000005">
    <property type="protein sequence ID" value="KLK87632.1"/>
    <property type="molecule type" value="Genomic_DNA"/>
</dbReference>
<evidence type="ECO:0000256" key="1">
    <source>
        <dbReference type="SAM" id="Phobius"/>
    </source>
</evidence>
<comment type="caution">
    <text evidence="2">The sequence shown here is derived from an EMBL/GenBank/DDBJ whole genome shotgun (WGS) entry which is preliminary data.</text>
</comment>
<accession>A0A0H1R4I7</accession>
<sequence>MEVNFKRYGLYLVRWQLSTPILAVVLYWLAGLGALAATVVANLIGGLIFFWVDRFIFTSETLAAQWEVKEEVRCVDCGKVARGYRLVRAKNYDKSKDPAPEFRCEECSKKKSEELKKRGVKH</sequence>
<name>A0A0H1R4I7_9EURY</name>
<evidence type="ECO:0000313" key="3">
    <source>
        <dbReference type="Proteomes" id="UP000035301"/>
    </source>
</evidence>
<keyword evidence="1" id="KW-0812">Transmembrane</keyword>
<evidence type="ECO:0000313" key="2">
    <source>
        <dbReference type="EMBL" id="KLK87632.1"/>
    </source>
</evidence>
<dbReference type="AlphaFoldDB" id="A0A0H1R4I7"/>
<proteinExistence type="predicted"/>
<reference evidence="2 3" key="1">
    <citation type="journal article" date="2015" name="Int. J. Syst. Evol. Microbiol.">
        <title>Methanoculleus sediminis sp. nov., a methanogen from sediments near a submarine mud volcano.</title>
        <authorList>
            <person name="Chen S.C."/>
            <person name="Chen M.F."/>
            <person name="Lai M.C."/>
            <person name="Weng C.Y."/>
            <person name="Wu S.Y."/>
            <person name="Lin S."/>
            <person name="Yang T.F."/>
            <person name="Chen P.C."/>
        </authorList>
    </citation>
    <scope>NUCLEOTIDE SEQUENCE [LARGE SCALE GENOMIC DNA]</scope>
    <source>
        <strain evidence="2 3">S3Fa</strain>
    </source>
</reference>